<dbReference type="PANTHER" id="PTHR24348">
    <property type="entry name" value="SERINE/THREONINE-PROTEIN KINASE UNC-51-RELATED"/>
    <property type="match status" value="1"/>
</dbReference>
<dbReference type="GO" id="GO:0005829">
    <property type="term" value="C:cytosol"/>
    <property type="evidence" value="ECO:0007669"/>
    <property type="project" value="TreeGrafter"/>
</dbReference>
<dbReference type="GO" id="GO:0004674">
    <property type="term" value="F:protein serine/threonine kinase activity"/>
    <property type="evidence" value="ECO:0007669"/>
    <property type="project" value="UniProtKB-KW"/>
</dbReference>
<dbReference type="SUPFAM" id="SSF56112">
    <property type="entry name" value="Protein kinase-like (PK-like)"/>
    <property type="match status" value="1"/>
</dbReference>
<dbReference type="STRING" id="112090.W4GF51"/>
<sequence>MEKKQAVVGDYVVTARIGSGSFAIVYKGYHKVTNVPVAVKAINKTKLNPKLLENLESEISIMRQINHPNIVKLYDIKKTDKHIYLMLEYCDGGDLQHFIKKQPNGVVTEATARHFLRELADGLHVLWSLNLIHRDLKPQNLLLTEPSATSSLKIADFGFARHLESTSLAETLCGSPLYMAPEILQFQKYDNKADLWSVGTILYEMVVGRPPFNGANQVQLLHNIQRDNVRFPKDLPVGRDAVALMEGLLVRDPKRRISFDQFFHAPFLDRPPPSSAMLLSATLVRTNPVDIAPISRTNPPPPPHSKLHESYRASMMQSYRRRSASSTSSSSSILKTSVPVPPPLLLPSPSSQLPVSPDLVPISMSSLRINPFKTDLAASTSSAMLTSTSAPATGGHRYMSRGLSPPSTPPSSTFITTPTLPLSSSPPHPIPASPLIHAVPPNAAADPMAPTARGRPMVVAGLELTMQVSDMVERVQAILSIVDVIMQRSRAAADACGGLVHHPSGTSSVSSSANSSPASSVVGPDNGRVATRHHLVPSCPEHALMLVMKALRMLHMVADGQISANNQGRIKAVLIQCIDKAEQCTSDERSGVEGGGGKASTTTSTTSLSFDEILYAQVVRLGREAAVHEVLGQKGLAGDLYGRALLLLESVLIASASTLHPDDRLRLVQFWHAFRQRLGQCRDDDVAVCPSDTNDQST</sequence>
<keyword evidence="4 9" id="KW-0418">Kinase</keyword>
<dbReference type="VEuPathDB" id="FungiDB:H257_08571"/>
<dbReference type="Pfam" id="PF00069">
    <property type="entry name" value="Pkinase"/>
    <property type="match status" value="1"/>
</dbReference>
<dbReference type="InterPro" id="IPR000719">
    <property type="entry name" value="Prot_kinase_dom"/>
</dbReference>
<keyword evidence="1" id="KW-0723">Serine/threonine-protein kinase</keyword>
<evidence type="ECO:0000256" key="5">
    <source>
        <dbReference type="ARBA" id="ARBA00022840"/>
    </source>
</evidence>
<feature type="compositionally biased region" description="Low complexity" evidence="7">
    <location>
        <begin position="503"/>
        <end position="524"/>
    </location>
</feature>
<gene>
    <name evidence="9" type="ORF">H257_08571</name>
</gene>
<feature type="region of interest" description="Disordered" evidence="7">
    <location>
        <begin position="315"/>
        <end position="336"/>
    </location>
</feature>
<name>W4GF51_APHAT</name>
<proteinExistence type="predicted"/>
<dbReference type="InterPro" id="IPR011009">
    <property type="entry name" value="Kinase-like_dom_sf"/>
</dbReference>
<dbReference type="OrthoDB" id="346907at2759"/>
<dbReference type="InterPro" id="IPR017441">
    <property type="entry name" value="Protein_kinase_ATP_BS"/>
</dbReference>
<dbReference type="GeneID" id="20810567"/>
<dbReference type="PROSITE" id="PS00108">
    <property type="entry name" value="PROTEIN_KINASE_ST"/>
    <property type="match status" value="1"/>
</dbReference>
<evidence type="ECO:0000256" key="2">
    <source>
        <dbReference type="ARBA" id="ARBA00022679"/>
    </source>
</evidence>
<accession>W4GF51</accession>
<dbReference type="SMART" id="SM00220">
    <property type="entry name" value="S_TKc"/>
    <property type="match status" value="1"/>
</dbReference>
<feature type="domain" description="Protein kinase" evidence="8">
    <location>
        <begin position="11"/>
        <end position="268"/>
    </location>
</feature>
<dbReference type="AlphaFoldDB" id="W4GF51"/>
<evidence type="ECO:0000256" key="3">
    <source>
        <dbReference type="ARBA" id="ARBA00022741"/>
    </source>
</evidence>
<feature type="binding site" evidence="6">
    <location>
        <position position="40"/>
    </location>
    <ligand>
        <name>ATP</name>
        <dbReference type="ChEBI" id="CHEBI:30616"/>
    </ligand>
</feature>
<keyword evidence="3 6" id="KW-0547">Nucleotide-binding</keyword>
<dbReference type="InterPro" id="IPR008271">
    <property type="entry name" value="Ser/Thr_kinase_AS"/>
</dbReference>
<dbReference type="GO" id="GO:0010506">
    <property type="term" value="P:regulation of autophagy"/>
    <property type="evidence" value="ECO:0007669"/>
    <property type="project" value="InterPro"/>
</dbReference>
<dbReference type="PROSITE" id="PS50011">
    <property type="entry name" value="PROTEIN_KINASE_DOM"/>
    <property type="match status" value="1"/>
</dbReference>
<protein>
    <submittedName>
        <fullName evidence="9">ULK/ULK protein kinase</fullName>
    </submittedName>
</protein>
<dbReference type="PROSITE" id="PS00107">
    <property type="entry name" value="PROTEIN_KINASE_ATP"/>
    <property type="match status" value="1"/>
</dbReference>
<dbReference type="GO" id="GO:0016020">
    <property type="term" value="C:membrane"/>
    <property type="evidence" value="ECO:0007669"/>
    <property type="project" value="TreeGrafter"/>
</dbReference>
<dbReference type="Gene3D" id="1.10.510.10">
    <property type="entry name" value="Transferase(Phosphotransferase) domain 1"/>
    <property type="match status" value="1"/>
</dbReference>
<feature type="region of interest" description="Disordered" evidence="7">
    <location>
        <begin position="502"/>
        <end position="524"/>
    </location>
</feature>
<dbReference type="InterPro" id="IPR045269">
    <property type="entry name" value="Atg1-like"/>
</dbReference>
<evidence type="ECO:0000313" key="9">
    <source>
        <dbReference type="EMBL" id="ETV77684.1"/>
    </source>
</evidence>
<dbReference type="GO" id="GO:0005776">
    <property type="term" value="C:autophagosome"/>
    <property type="evidence" value="ECO:0007669"/>
    <property type="project" value="TreeGrafter"/>
</dbReference>
<evidence type="ECO:0000256" key="7">
    <source>
        <dbReference type="SAM" id="MobiDB-lite"/>
    </source>
</evidence>
<evidence type="ECO:0000256" key="6">
    <source>
        <dbReference type="PROSITE-ProRule" id="PRU10141"/>
    </source>
</evidence>
<dbReference type="CDD" id="cd14009">
    <property type="entry name" value="STKc_ATG1_ULK_like"/>
    <property type="match status" value="1"/>
</dbReference>
<evidence type="ECO:0000259" key="8">
    <source>
        <dbReference type="PROSITE" id="PS50011"/>
    </source>
</evidence>
<keyword evidence="5 6" id="KW-0067">ATP-binding</keyword>
<evidence type="ECO:0000256" key="4">
    <source>
        <dbReference type="ARBA" id="ARBA00022777"/>
    </source>
</evidence>
<evidence type="ECO:0000256" key="1">
    <source>
        <dbReference type="ARBA" id="ARBA00022527"/>
    </source>
</evidence>
<dbReference type="EMBL" id="KI913132">
    <property type="protein sequence ID" value="ETV77684.1"/>
    <property type="molecule type" value="Genomic_DNA"/>
</dbReference>
<dbReference type="GO" id="GO:0000045">
    <property type="term" value="P:autophagosome assembly"/>
    <property type="evidence" value="ECO:0007669"/>
    <property type="project" value="TreeGrafter"/>
</dbReference>
<reference evidence="9" key="1">
    <citation type="submission" date="2013-12" db="EMBL/GenBank/DDBJ databases">
        <title>The Genome Sequence of Aphanomyces astaci APO3.</title>
        <authorList>
            <consortium name="The Broad Institute Genomics Platform"/>
            <person name="Russ C."/>
            <person name="Tyler B."/>
            <person name="van West P."/>
            <person name="Dieguez-Uribeondo J."/>
            <person name="Young S.K."/>
            <person name="Zeng Q."/>
            <person name="Gargeya S."/>
            <person name="Fitzgerald M."/>
            <person name="Abouelleil A."/>
            <person name="Alvarado L."/>
            <person name="Chapman S.B."/>
            <person name="Gainer-Dewar J."/>
            <person name="Goldberg J."/>
            <person name="Griggs A."/>
            <person name="Gujja S."/>
            <person name="Hansen M."/>
            <person name="Howarth C."/>
            <person name="Imamovic A."/>
            <person name="Ireland A."/>
            <person name="Larimer J."/>
            <person name="McCowan C."/>
            <person name="Murphy C."/>
            <person name="Pearson M."/>
            <person name="Poon T.W."/>
            <person name="Priest M."/>
            <person name="Roberts A."/>
            <person name="Saif S."/>
            <person name="Shea T."/>
            <person name="Sykes S."/>
            <person name="Wortman J."/>
            <person name="Nusbaum C."/>
            <person name="Birren B."/>
        </authorList>
    </citation>
    <scope>NUCLEOTIDE SEQUENCE [LARGE SCALE GENOMIC DNA]</scope>
    <source>
        <strain evidence="9">APO3</strain>
    </source>
</reference>
<keyword evidence="2" id="KW-0808">Transferase</keyword>
<dbReference type="FunFam" id="1.10.510.10:FF:000571">
    <property type="entry name" value="Maternal embryonic leucine zipper kinase"/>
    <property type="match status" value="1"/>
</dbReference>
<organism evidence="9">
    <name type="scientific">Aphanomyces astaci</name>
    <name type="common">Crayfish plague agent</name>
    <dbReference type="NCBI Taxonomy" id="112090"/>
    <lineage>
        <taxon>Eukaryota</taxon>
        <taxon>Sar</taxon>
        <taxon>Stramenopiles</taxon>
        <taxon>Oomycota</taxon>
        <taxon>Saprolegniomycetes</taxon>
        <taxon>Saprolegniales</taxon>
        <taxon>Verrucalvaceae</taxon>
        <taxon>Aphanomyces</taxon>
    </lineage>
</organism>
<dbReference type="GO" id="GO:0000407">
    <property type="term" value="C:phagophore assembly site"/>
    <property type="evidence" value="ECO:0007669"/>
    <property type="project" value="TreeGrafter"/>
</dbReference>
<dbReference type="GO" id="GO:0005524">
    <property type="term" value="F:ATP binding"/>
    <property type="evidence" value="ECO:0007669"/>
    <property type="project" value="UniProtKB-UniRule"/>
</dbReference>
<dbReference type="FunFam" id="3.30.200.20:FF:000003">
    <property type="entry name" value="Non-specific serine/threonine protein kinase"/>
    <property type="match status" value="1"/>
</dbReference>
<dbReference type="RefSeq" id="XP_009832794.1">
    <property type="nucleotide sequence ID" value="XM_009834492.1"/>
</dbReference>
<dbReference type="PANTHER" id="PTHR24348:SF22">
    <property type="entry name" value="NON-SPECIFIC SERINE_THREONINE PROTEIN KINASE"/>
    <property type="match status" value="1"/>
</dbReference>